<gene>
    <name evidence="2" type="ORF">ACKQTC_04535</name>
</gene>
<dbReference type="PANTHER" id="PTHR30411">
    <property type="entry name" value="CYTOPLASMIC PROTEIN"/>
    <property type="match status" value="1"/>
</dbReference>
<feature type="domain" description="YbaK/aminoacyl-tRNA synthetase-associated" evidence="1">
    <location>
        <begin position="25"/>
        <end position="143"/>
    </location>
</feature>
<dbReference type="RefSeq" id="WP_408977245.1">
    <property type="nucleotide sequence ID" value="NZ_JBJUVG010000004.1"/>
</dbReference>
<evidence type="ECO:0000259" key="1">
    <source>
        <dbReference type="Pfam" id="PF04073"/>
    </source>
</evidence>
<keyword evidence="3" id="KW-1185">Reference proteome</keyword>
<dbReference type="Gene3D" id="3.90.960.10">
    <property type="entry name" value="YbaK/aminoacyl-tRNA synthetase-associated domain"/>
    <property type="match status" value="1"/>
</dbReference>
<protein>
    <submittedName>
        <fullName evidence="2">YbaK/EbsC family protein</fullName>
    </submittedName>
</protein>
<evidence type="ECO:0000313" key="2">
    <source>
        <dbReference type="EMBL" id="MFM9413629.1"/>
    </source>
</evidence>
<accession>A0ABW9GYD2</accession>
<dbReference type="CDD" id="cd04333">
    <property type="entry name" value="ProX_deacylase"/>
    <property type="match status" value="1"/>
</dbReference>
<dbReference type="EMBL" id="JBJUVG010000004">
    <property type="protein sequence ID" value="MFM9413629.1"/>
    <property type="molecule type" value="Genomic_DNA"/>
</dbReference>
<proteinExistence type="predicted"/>
<sequence length="162" mass="17067">MTTGFDRASGYLTEKGYADRIQVFTESTATVALAAQQVGCEEALIAKSLSFYDQDGGSIVIVAAGDAKVDNKGFKEQFGFKAKMLRGEDVEALTGYQPGGVCPFALPETASVYLDASLNRFEMVYPACGDAASAVGLTIPELAEVSGALATVDVCKGWREEA</sequence>
<dbReference type="Proteomes" id="UP001631949">
    <property type="component" value="Unassembled WGS sequence"/>
</dbReference>
<comment type="caution">
    <text evidence="2">The sequence shown here is derived from an EMBL/GenBank/DDBJ whole genome shotgun (WGS) entry which is preliminary data.</text>
</comment>
<reference evidence="2 3" key="1">
    <citation type="journal article" date="2016" name="Int. J. Syst. Evol. Microbiol.">
        <title>Peptococcus simiae sp. nov., isolated from rhesus macaque faeces and emended description of the genus Peptococcus.</title>
        <authorList>
            <person name="Shkoporov A.N."/>
            <person name="Efimov B.A."/>
            <person name="Kondova I."/>
            <person name="Ouwerling B."/>
            <person name="Chaplin A.V."/>
            <person name="Shcherbakova V.A."/>
            <person name="Langermans J.A.M."/>
        </authorList>
    </citation>
    <scope>NUCLEOTIDE SEQUENCE [LARGE SCALE GENOMIC DNA]</scope>
    <source>
        <strain evidence="2 3">M108</strain>
    </source>
</reference>
<dbReference type="InterPro" id="IPR036754">
    <property type="entry name" value="YbaK/aa-tRNA-synt-asso_dom_sf"/>
</dbReference>
<evidence type="ECO:0000313" key="3">
    <source>
        <dbReference type="Proteomes" id="UP001631949"/>
    </source>
</evidence>
<dbReference type="SUPFAM" id="SSF55826">
    <property type="entry name" value="YbaK/ProRS associated domain"/>
    <property type="match status" value="1"/>
</dbReference>
<dbReference type="Pfam" id="PF04073">
    <property type="entry name" value="tRNA_edit"/>
    <property type="match status" value="1"/>
</dbReference>
<dbReference type="InterPro" id="IPR007214">
    <property type="entry name" value="YbaK/aa-tRNA-synth-assoc-dom"/>
</dbReference>
<dbReference type="PANTHER" id="PTHR30411:SF1">
    <property type="entry name" value="CYTOPLASMIC PROTEIN"/>
    <property type="match status" value="1"/>
</dbReference>
<organism evidence="2 3">
    <name type="scientific">Peptococcus simiae</name>
    <dbReference type="NCBI Taxonomy" id="1643805"/>
    <lineage>
        <taxon>Bacteria</taxon>
        <taxon>Bacillati</taxon>
        <taxon>Bacillota</taxon>
        <taxon>Clostridia</taxon>
        <taxon>Eubacteriales</taxon>
        <taxon>Peptococcaceae</taxon>
        <taxon>Peptococcus</taxon>
    </lineage>
</organism>
<name>A0ABW9GYD2_9FIRM</name>